<dbReference type="Gene3D" id="4.10.60.10">
    <property type="entry name" value="Zinc finger, CCHC-type"/>
    <property type="match status" value="1"/>
</dbReference>
<dbReference type="OrthoDB" id="10070653at2759"/>
<dbReference type="EMBL" id="CADCXV010000808">
    <property type="protein sequence ID" value="CAB0036160.1"/>
    <property type="molecule type" value="Genomic_DNA"/>
</dbReference>
<keyword evidence="1" id="KW-0862">Zinc</keyword>
<keyword evidence="1" id="KW-0863">Zinc-finger</keyword>
<dbReference type="InterPro" id="IPR036875">
    <property type="entry name" value="Znf_CCHC_sf"/>
</dbReference>
<sequence>MGLFNEVCVFLRGIRQQKQPDRFSPNFDKTFLMTAVMACIRRFFLSEKSAAVSGCALAKNGLIRTSRVLEKDFFLQLNQRNTGALSPFYQARSTPHAFGAKPYGFCSSVTLSLARFAPATVHKNLRRRRATTDPLVRTQLDRVVKTAPDAEVITILGTATSSPVWTQLSEESVTRQHLCFNCLRPGHAVQTCPSRSTCQTCGTTHHSLLHEGSRKRSASSQKAGPSAKTHPTSFATLERVDPRPSSVCDELSTESS</sequence>
<keyword evidence="5" id="KW-1185">Reference proteome</keyword>
<dbReference type="Proteomes" id="UP000479190">
    <property type="component" value="Unassembled WGS sequence"/>
</dbReference>
<reference evidence="4 5" key="1">
    <citation type="submission" date="2020-02" db="EMBL/GenBank/DDBJ databases">
        <authorList>
            <person name="Ferguson B K."/>
        </authorList>
    </citation>
    <scope>NUCLEOTIDE SEQUENCE [LARGE SCALE GENOMIC DNA]</scope>
</reference>
<dbReference type="GO" id="GO:0003676">
    <property type="term" value="F:nucleic acid binding"/>
    <property type="evidence" value="ECO:0007669"/>
    <property type="project" value="InterPro"/>
</dbReference>
<dbReference type="GO" id="GO:0008270">
    <property type="term" value="F:zinc ion binding"/>
    <property type="evidence" value="ECO:0007669"/>
    <property type="project" value="UniProtKB-KW"/>
</dbReference>
<feature type="domain" description="CCHC-type" evidence="3">
    <location>
        <begin position="179"/>
        <end position="194"/>
    </location>
</feature>
<protein>
    <recommendedName>
        <fullName evidence="3">CCHC-type domain-containing protein</fullName>
    </recommendedName>
</protein>
<evidence type="ECO:0000256" key="1">
    <source>
        <dbReference type="PROSITE-ProRule" id="PRU00047"/>
    </source>
</evidence>
<accession>A0A6H5IHN6</accession>
<keyword evidence="1" id="KW-0479">Metal-binding</keyword>
<feature type="compositionally biased region" description="Polar residues" evidence="2">
    <location>
        <begin position="218"/>
        <end position="235"/>
    </location>
</feature>
<organism evidence="4 5">
    <name type="scientific">Trichogramma brassicae</name>
    <dbReference type="NCBI Taxonomy" id="86971"/>
    <lineage>
        <taxon>Eukaryota</taxon>
        <taxon>Metazoa</taxon>
        <taxon>Ecdysozoa</taxon>
        <taxon>Arthropoda</taxon>
        <taxon>Hexapoda</taxon>
        <taxon>Insecta</taxon>
        <taxon>Pterygota</taxon>
        <taxon>Neoptera</taxon>
        <taxon>Endopterygota</taxon>
        <taxon>Hymenoptera</taxon>
        <taxon>Apocrita</taxon>
        <taxon>Proctotrupomorpha</taxon>
        <taxon>Chalcidoidea</taxon>
        <taxon>Trichogrammatidae</taxon>
        <taxon>Trichogramma</taxon>
    </lineage>
</organism>
<gene>
    <name evidence="4" type="ORF">TBRA_LOCUS8040</name>
</gene>
<dbReference type="AlphaFoldDB" id="A0A6H5IHN6"/>
<evidence type="ECO:0000259" key="3">
    <source>
        <dbReference type="PROSITE" id="PS50158"/>
    </source>
</evidence>
<proteinExistence type="predicted"/>
<name>A0A6H5IHN6_9HYME</name>
<evidence type="ECO:0000256" key="2">
    <source>
        <dbReference type="SAM" id="MobiDB-lite"/>
    </source>
</evidence>
<dbReference type="InterPro" id="IPR001878">
    <property type="entry name" value="Znf_CCHC"/>
</dbReference>
<evidence type="ECO:0000313" key="5">
    <source>
        <dbReference type="Proteomes" id="UP000479190"/>
    </source>
</evidence>
<dbReference type="SUPFAM" id="SSF57756">
    <property type="entry name" value="Retrovirus zinc finger-like domains"/>
    <property type="match status" value="1"/>
</dbReference>
<feature type="region of interest" description="Disordered" evidence="2">
    <location>
        <begin position="209"/>
        <end position="256"/>
    </location>
</feature>
<evidence type="ECO:0000313" key="4">
    <source>
        <dbReference type="EMBL" id="CAB0036160.1"/>
    </source>
</evidence>
<dbReference type="PROSITE" id="PS50158">
    <property type="entry name" value="ZF_CCHC"/>
    <property type="match status" value="1"/>
</dbReference>